<dbReference type="AlphaFoldDB" id="A0A1H8QN97"/>
<sequence>MSHNLLEDPIFSVDLGPHGHQSLSLPALLSELGGDTVRAMHGVQAHQRDAVHIFLCYLAASVLEKEGLDDPAQSVELWRIGLRSLTAGLEDHAWSLVVDDWTQPAFMQPAVAGKADEPEYKNRGAAADGIDVLQTAKNHDLKSARITRPEPEDWVYALISVQTMSGFMGAGNYGVSRMNSGSGSRPCVGVTHSPFPGARWRDDTLSLVKLLDQLLSPPWPYSADGHRLLWTLPWDGKQSLGLDTVHPFFIEVARPIRLRTTSGVVTAFSRPTRVPRIAAKELKGNTGDPWTPINRRTGGALTVPESGFTPRLLRDLLLDQEKYSPAPFQKIEKSDGPCWFYASVLVRGQGTTDGFHEARVRIAPKAIPLLMGGQGRERLSELSEWALERSGEVQNRILKPALLALLEGGPTRIDYGKREVNGWIDPFLTRYADQWNAEYFGWLWGTIDQSDANAKAFWQERLKYHAEKVLEQAIAATPQRAGRRYRARVKARQVFHGSWQRRVTKPGETNDPA</sequence>
<dbReference type="Proteomes" id="UP000199657">
    <property type="component" value="Unassembled WGS sequence"/>
</dbReference>
<name>A0A1H8QN97_9GAMM</name>
<reference evidence="1 2" key="1">
    <citation type="submission" date="2016-10" db="EMBL/GenBank/DDBJ databases">
        <authorList>
            <person name="de Groot N.N."/>
        </authorList>
    </citation>
    <scope>NUCLEOTIDE SEQUENCE [LARGE SCALE GENOMIC DNA]</scope>
    <source>
        <strain evidence="1 2">CGMCC 1.6291</strain>
    </source>
</reference>
<dbReference type="STRING" id="406100.SAMN04488052_101670"/>
<gene>
    <name evidence="1" type="ORF">SAMN04488052_101670</name>
</gene>
<keyword evidence="2" id="KW-1185">Reference proteome</keyword>
<evidence type="ECO:0000313" key="1">
    <source>
        <dbReference type="EMBL" id="SEO55471.1"/>
    </source>
</evidence>
<organism evidence="1 2">
    <name type="scientific">Aquisalimonas asiatica</name>
    <dbReference type="NCBI Taxonomy" id="406100"/>
    <lineage>
        <taxon>Bacteria</taxon>
        <taxon>Pseudomonadati</taxon>
        <taxon>Pseudomonadota</taxon>
        <taxon>Gammaproteobacteria</taxon>
        <taxon>Chromatiales</taxon>
        <taxon>Ectothiorhodospiraceae</taxon>
        <taxon>Aquisalimonas</taxon>
    </lineage>
</organism>
<accession>A0A1H8QN97</accession>
<evidence type="ECO:0000313" key="2">
    <source>
        <dbReference type="Proteomes" id="UP000199657"/>
    </source>
</evidence>
<dbReference type="InterPro" id="IPR013381">
    <property type="entry name" value="CRISPR-assoc_prot_Cse1"/>
</dbReference>
<dbReference type="RefSeq" id="WP_171909789.1">
    <property type="nucleotide sequence ID" value="NZ_FOEG01000001.1"/>
</dbReference>
<dbReference type="NCBIfam" id="TIGR02547">
    <property type="entry name" value="casA_cse1"/>
    <property type="match status" value="1"/>
</dbReference>
<proteinExistence type="predicted"/>
<dbReference type="EMBL" id="FOEG01000001">
    <property type="protein sequence ID" value="SEO55471.1"/>
    <property type="molecule type" value="Genomic_DNA"/>
</dbReference>
<protein>
    <submittedName>
        <fullName evidence="1">CRISPR-associated protein, Cse1 family</fullName>
    </submittedName>
</protein>